<proteinExistence type="inferred from homology"/>
<evidence type="ECO:0000256" key="2">
    <source>
        <dbReference type="ARBA" id="ARBA00012838"/>
    </source>
</evidence>
<keyword evidence="4 10" id="KW-0436">Ligase</keyword>
<dbReference type="AlphaFoldDB" id="A0A517XPB8"/>
<evidence type="ECO:0000256" key="9">
    <source>
        <dbReference type="ARBA" id="ARBA00030904"/>
    </source>
</evidence>
<evidence type="ECO:0000313" key="14">
    <source>
        <dbReference type="Proteomes" id="UP000319576"/>
    </source>
</evidence>
<dbReference type="OrthoDB" id="9810191at2"/>
<dbReference type="Pfam" id="PF09334">
    <property type="entry name" value="tRNA-synt_1g"/>
    <property type="match status" value="2"/>
</dbReference>
<dbReference type="Gene3D" id="2.170.220.10">
    <property type="match status" value="1"/>
</dbReference>
<dbReference type="GO" id="GO:0005524">
    <property type="term" value="F:ATP binding"/>
    <property type="evidence" value="ECO:0007669"/>
    <property type="project" value="UniProtKB-KW"/>
</dbReference>
<keyword evidence="8 10" id="KW-0030">Aminoacyl-tRNA synthetase</keyword>
<dbReference type="InterPro" id="IPR041872">
    <property type="entry name" value="Anticodon_Met"/>
</dbReference>
<evidence type="ECO:0000259" key="12">
    <source>
        <dbReference type="Pfam" id="PF19303"/>
    </source>
</evidence>
<dbReference type="CDD" id="cd07957">
    <property type="entry name" value="Anticodon_Ia_Met"/>
    <property type="match status" value="1"/>
</dbReference>
<feature type="domain" description="Methionyl/Leucyl tRNA synthetase" evidence="11">
    <location>
        <begin position="11"/>
        <end position="152"/>
    </location>
</feature>
<dbReference type="KEGG" id="uli:ETAA1_12510"/>
<evidence type="ECO:0000259" key="11">
    <source>
        <dbReference type="Pfam" id="PF09334"/>
    </source>
</evidence>
<dbReference type="EMBL" id="CP036273">
    <property type="protein sequence ID" value="QDU19345.1"/>
    <property type="molecule type" value="Genomic_DNA"/>
</dbReference>
<feature type="domain" description="Methionyl/Leucyl tRNA synthetase" evidence="11">
    <location>
        <begin position="154"/>
        <end position="364"/>
    </location>
</feature>
<keyword evidence="7 10" id="KW-0648">Protein biosynthesis</keyword>
<dbReference type="PANTHER" id="PTHR43326:SF1">
    <property type="entry name" value="METHIONINE--TRNA LIGASE, MITOCHONDRIAL"/>
    <property type="match status" value="1"/>
</dbReference>
<dbReference type="InterPro" id="IPR015413">
    <property type="entry name" value="Methionyl/Leucyl_tRNA_Synth"/>
</dbReference>
<dbReference type="SUPFAM" id="SSF47323">
    <property type="entry name" value="Anticodon-binding domain of a subclass of class I aminoacyl-tRNA synthetases"/>
    <property type="match status" value="1"/>
</dbReference>
<evidence type="ECO:0000313" key="13">
    <source>
        <dbReference type="EMBL" id="QDU19345.1"/>
    </source>
</evidence>
<keyword evidence="6 10" id="KW-0067">ATP-binding</keyword>
<dbReference type="InterPro" id="IPR033911">
    <property type="entry name" value="MetRS_core"/>
</dbReference>
<dbReference type="GO" id="GO:0006431">
    <property type="term" value="P:methionyl-tRNA aminoacylation"/>
    <property type="evidence" value="ECO:0007669"/>
    <property type="project" value="InterPro"/>
</dbReference>
<dbReference type="PANTHER" id="PTHR43326">
    <property type="entry name" value="METHIONYL-TRNA SYNTHETASE"/>
    <property type="match status" value="1"/>
</dbReference>
<keyword evidence="5 10" id="KW-0547">Nucleotide-binding</keyword>
<evidence type="ECO:0000256" key="8">
    <source>
        <dbReference type="ARBA" id="ARBA00023146"/>
    </source>
</evidence>
<dbReference type="Pfam" id="PF19303">
    <property type="entry name" value="Anticodon_3"/>
    <property type="match status" value="1"/>
</dbReference>
<evidence type="ECO:0000256" key="10">
    <source>
        <dbReference type="RuleBase" id="RU363039"/>
    </source>
</evidence>
<dbReference type="Proteomes" id="UP000319576">
    <property type="component" value="Chromosome"/>
</dbReference>
<name>A0A517XPB8_9BACT</name>
<dbReference type="EC" id="6.1.1.10" evidence="2"/>
<gene>
    <name evidence="13" type="primary">metG</name>
    <name evidence="13" type="ORF">ETAA1_12510</name>
</gene>
<sequence length="520" mass="59065">MAEPRRKWFQTTAIDYPNSRPHIGTAFEKVGADVQARYRRMEGYDVFFLMGNDENTLKVADRAKELGSEPQAYCDDMARQFREVWDALDISYDVFVQTSSERHKACARKFAQQVYDNGHIYKGDFEGWYCAGCEEFKSDKVHAANDGLCPNHKRPLVRRTEPCWYFRLSSFKDRLLAYLKDNPGFVQPDSRRNEMIGFIEAEGLDDLNISRHGEEWGVRLPFDPEFTIYVWFDALLTYITGIGYADDPELFARLWPCDTHFIGKDITRFHAHIWPAMLWAAGLEAPRLVFSHGFVNNNGEKMGKTLGNIVDPVELIAKSSSDAYRYFFMRECPYPSDGDYSGQRYEEVYNSELANNLGNMLSRALTLVTKNYSSVFPNTAGKAPEPVVPGLDLAAFVETVRGHVEGCRYNLALQAVVQDFLTPTNQYLETNAPWKLVKTDKDAAARVLFNAVQSLRVASILLKPFIPRAAEAIYTSFNFPKSWAEVTYADAAVLSAQPDDLRVTAEVVDGKPKPLFPRIA</sequence>
<dbReference type="PRINTS" id="PR01041">
    <property type="entry name" value="TRNASYNTHMET"/>
</dbReference>
<dbReference type="GO" id="GO:0004825">
    <property type="term" value="F:methionine-tRNA ligase activity"/>
    <property type="evidence" value="ECO:0007669"/>
    <property type="project" value="UniProtKB-EC"/>
</dbReference>
<dbReference type="SUPFAM" id="SSF52374">
    <property type="entry name" value="Nucleotidylyl transferase"/>
    <property type="match status" value="1"/>
</dbReference>
<evidence type="ECO:0000256" key="6">
    <source>
        <dbReference type="ARBA" id="ARBA00022840"/>
    </source>
</evidence>
<accession>A0A517XPB8</accession>
<dbReference type="CDD" id="cd00814">
    <property type="entry name" value="MetRS_core"/>
    <property type="match status" value="1"/>
</dbReference>
<protein>
    <recommendedName>
        <fullName evidence="3">Methionine--tRNA ligase</fullName>
        <ecNumber evidence="2">6.1.1.10</ecNumber>
    </recommendedName>
    <alternativeName>
        <fullName evidence="9">Methionyl-tRNA synthetase</fullName>
    </alternativeName>
</protein>
<evidence type="ECO:0000256" key="3">
    <source>
        <dbReference type="ARBA" id="ARBA00018753"/>
    </source>
</evidence>
<evidence type="ECO:0000256" key="7">
    <source>
        <dbReference type="ARBA" id="ARBA00022917"/>
    </source>
</evidence>
<dbReference type="InterPro" id="IPR009080">
    <property type="entry name" value="tRNAsynth_Ia_anticodon-bd"/>
</dbReference>
<evidence type="ECO:0000256" key="1">
    <source>
        <dbReference type="ARBA" id="ARBA00003314"/>
    </source>
</evidence>
<evidence type="ECO:0000256" key="4">
    <source>
        <dbReference type="ARBA" id="ARBA00022598"/>
    </source>
</evidence>
<keyword evidence="14" id="KW-1185">Reference proteome</keyword>
<comment type="similarity">
    <text evidence="10">Belongs to the class-I aminoacyl-tRNA synthetase family.</text>
</comment>
<dbReference type="NCBIfam" id="TIGR00398">
    <property type="entry name" value="metG"/>
    <property type="match status" value="1"/>
</dbReference>
<organism evidence="13 14">
    <name type="scientific">Urbifossiella limnaea</name>
    <dbReference type="NCBI Taxonomy" id="2528023"/>
    <lineage>
        <taxon>Bacteria</taxon>
        <taxon>Pseudomonadati</taxon>
        <taxon>Planctomycetota</taxon>
        <taxon>Planctomycetia</taxon>
        <taxon>Gemmatales</taxon>
        <taxon>Gemmataceae</taxon>
        <taxon>Urbifossiella</taxon>
    </lineage>
</organism>
<dbReference type="Gene3D" id="3.40.50.620">
    <property type="entry name" value="HUPs"/>
    <property type="match status" value="1"/>
</dbReference>
<dbReference type="InterPro" id="IPR023457">
    <property type="entry name" value="Met-tRNA_synth_2"/>
</dbReference>
<dbReference type="InterPro" id="IPR014758">
    <property type="entry name" value="Met-tRNA_synth"/>
</dbReference>
<comment type="function">
    <text evidence="1">Is required not only for elongation of protein synthesis but also for the initiation of all mRNA translation through initiator tRNA(fMet) aminoacylation.</text>
</comment>
<evidence type="ECO:0000256" key="5">
    <source>
        <dbReference type="ARBA" id="ARBA00022741"/>
    </source>
</evidence>
<dbReference type="RefSeq" id="WP_145235271.1">
    <property type="nucleotide sequence ID" value="NZ_CP036273.1"/>
</dbReference>
<dbReference type="Gene3D" id="1.10.730.10">
    <property type="entry name" value="Isoleucyl-tRNA Synthetase, Domain 1"/>
    <property type="match status" value="1"/>
</dbReference>
<feature type="domain" description="Methionyl-tRNA synthetase anticodon-binding" evidence="12">
    <location>
        <begin position="422"/>
        <end position="486"/>
    </location>
</feature>
<dbReference type="InterPro" id="IPR014729">
    <property type="entry name" value="Rossmann-like_a/b/a_fold"/>
</dbReference>
<reference evidence="13 14" key="1">
    <citation type="submission" date="2019-02" db="EMBL/GenBank/DDBJ databases">
        <title>Deep-cultivation of Planctomycetes and their phenomic and genomic characterization uncovers novel biology.</title>
        <authorList>
            <person name="Wiegand S."/>
            <person name="Jogler M."/>
            <person name="Boedeker C."/>
            <person name="Pinto D."/>
            <person name="Vollmers J."/>
            <person name="Rivas-Marin E."/>
            <person name="Kohn T."/>
            <person name="Peeters S.H."/>
            <person name="Heuer A."/>
            <person name="Rast P."/>
            <person name="Oberbeckmann S."/>
            <person name="Bunk B."/>
            <person name="Jeske O."/>
            <person name="Meyerdierks A."/>
            <person name="Storesund J.E."/>
            <person name="Kallscheuer N."/>
            <person name="Luecker S."/>
            <person name="Lage O.M."/>
            <person name="Pohl T."/>
            <person name="Merkel B.J."/>
            <person name="Hornburger P."/>
            <person name="Mueller R.-W."/>
            <person name="Bruemmer F."/>
            <person name="Labrenz M."/>
            <person name="Spormann A.M."/>
            <person name="Op den Camp H."/>
            <person name="Overmann J."/>
            <person name="Amann R."/>
            <person name="Jetten M.S.M."/>
            <person name="Mascher T."/>
            <person name="Medema M.H."/>
            <person name="Devos D.P."/>
            <person name="Kaster A.-K."/>
            <person name="Ovreas L."/>
            <person name="Rohde M."/>
            <person name="Galperin M.Y."/>
            <person name="Jogler C."/>
        </authorList>
    </citation>
    <scope>NUCLEOTIDE SEQUENCE [LARGE SCALE GENOMIC DNA]</scope>
    <source>
        <strain evidence="13 14">ETA_A1</strain>
    </source>
</reference>